<evidence type="ECO:0000256" key="1">
    <source>
        <dbReference type="SAM" id="MobiDB-lite"/>
    </source>
</evidence>
<organism evidence="2 3">
    <name type="scientific">Myotis myotis</name>
    <name type="common">Greater mouse-eared bat</name>
    <name type="synonym">Vespertilio myotis</name>
    <dbReference type="NCBI Taxonomy" id="51298"/>
    <lineage>
        <taxon>Eukaryota</taxon>
        <taxon>Metazoa</taxon>
        <taxon>Chordata</taxon>
        <taxon>Craniata</taxon>
        <taxon>Vertebrata</taxon>
        <taxon>Euteleostomi</taxon>
        <taxon>Mammalia</taxon>
        <taxon>Eutheria</taxon>
        <taxon>Laurasiatheria</taxon>
        <taxon>Chiroptera</taxon>
        <taxon>Yangochiroptera</taxon>
        <taxon>Vespertilionidae</taxon>
        <taxon>Myotis</taxon>
    </lineage>
</organism>
<dbReference type="InterPro" id="IPR028067">
    <property type="entry name" value="IL-32"/>
</dbReference>
<keyword evidence="3" id="KW-1185">Reference proteome</keyword>
<reference evidence="2 3" key="1">
    <citation type="journal article" date="2020" name="Nature">
        <title>Six reference-quality genomes reveal evolution of bat adaptations.</title>
        <authorList>
            <person name="Jebb D."/>
            <person name="Huang Z."/>
            <person name="Pippel M."/>
            <person name="Hughes G.M."/>
            <person name="Lavrichenko K."/>
            <person name="Devanna P."/>
            <person name="Winkler S."/>
            <person name="Jermiin L.S."/>
            <person name="Skirmuntt E.C."/>
            <person name="Katzourakis A."/>
            <person name="Burkitt-Gray L."/>
            <person name="Ray D.A."/>
            <person name="Sullivan K.A.M."/>
            <person name="Roscito J.G."/>
            <person name="Kirilenko B.M."/>
            <person name="Davalos L.M."/>
            <person name="Corthals A.P."/>
            <person name="Power M.L."/>
            <person name="Jones G."/>
            <person name="Ransome R.D."/>
            <person name="Dechmann D.K.N."/>
            <person name="Locatelli A.G."/>
            <person name="Puechmaille S.J."/>
            <person name="Fedrigo O."/>
            <person name="Jarvis E.D."/>
            <person name="Hiller M."/>
            <person name="Vernes S.C."/>
            <person name="Myers E.W."/>
            <person name="Teeling E.C."/>
        </authorList>
    </citation>
    <scope>NUCLEOTIDE SEQUENCE [LARGE SCALE GENOMIC DNA]</scope>
    <source>
        <strain evidence="2">MMyoMyo1</strain>
        <tissue evidence="2">Flight muscle</tissue>
    </source>
</reference>
<proteinExistence type="predicted"/>
<dbReference type="VEuPathDB" id="HostDB:GeneID_118656860"/>
<dbReference type="AlphaFoldDB" id="A0A7J7Y0A5"/>
<dbReference type="GO" id="GO:0006955">
    <property type="term" value="P:immune response"/>
    <property type="evidence" value="ECO:0007669"/>
    <property type="project" value="InterPro"/>
</dbReference>
<feature type="compositionally biased region" description="Polar residues" evidence="1">
    <location>
        <begin position="65"/>
        <end position="76"/>
    </location>
</feature>
<dbReference type="Pfam" id="PF15225">
    <property type="entry name" value="IL32"/>
    <property type="match status" value="1"/>
</dbReference>
<sequence>MCYSKTFQENIEKMRSEMHKDVDTFCDLVKSKEEDQVNIGLEELEISINETALDTIFAHCENNQESTPLLPEQQQELRNRVRSRVSPGQKPGPERDSEPEGSPNQNPGSKKPGESFCERVLRGFREMLSRLQKTWQAVLAWVKKMWASFVNVVKSIWSAIKDFCSRVAKYFSSLFLA</sequence>
<dbReference type="PANTHER" id="PTHR48490:SF1">
    <property type="entry name" value="INTERLEUKIN-32"/>
    <property type="match status" value="1"/>
</dbReference>
<evidence type="ECO:0000313" key="3">
    <source>
        <dbReference type="Proteomes" id="UP000527355"/>
    </source>
</evidence>
<feature type="region of interest" description="Disordered" evidence="1">
    <location>
        <begin position="65"/>
        <end position="114"/>
    </location>
</feature>
<dbReference type="PANTHER" id="PTHR48490">
    <property type="entry name" value="INTERLEUKIN-32"/>
    <property type="match status" value="1"/>
</dbReference>
<dbReference type="EMBL" id="JABWUV010000005">
    <property type="protein sequence ID" value="KAF6355010.1"/>
    <property type="molecule type" value="Genomic_DNA"/>
</dbReference>
<dbReference type="Proteomes" id="UP000527355">
    <property type="component" value="Unassembled WGS sequence"/>
</dbReference>
<protein>
    <recommendedName>
        <fullName evidence="4">Interleukin 32</fullName>
    </recommendedName>
</protein>
<name>A0A7J7Y0A5_MYOMY</name>
<dbReference type="OrthoDB" id="9792252at2759"/>
<evidence type="ECO:0000313" key="2">
    <source>
        <dbReference type="EMBL" id="KAF6355010.1"/>
    </source>
</evidence>
<gene>
    <name evidence="2" type="ORF">mMyoMyo1_006783</name>
</gene>
<evidence type="ECO:0008006" key="4">
    <source>
        <dbReference type="Google" id="ProtNLM"/>
    </source>
</evidence>
<comment type="caution">
    <text evidence="2">The sequence shown here is derived from an EMBL/GenBank/DDBJ whole genome shotgun (WGS) entry which is preliminary data.</text>
</comment>
<accession>A0A7J7Y0A5</accession>